<accession>A0A0B0NC36</accession>
<proteinExistence type="predicted"/>
<name>A0A0B0NC36_GOSAR</name>
<dbReference type="EMBL" id="KN393396">
    <property type="protein sequence ID" value="KHG10232.1"/>
    <property type="molecule type" value="Genomic_DNA"/>
</dbReference>
<protein>
    <submittedName>
        <fullName evidence="1">Uncharacterized protein</fullName>
    </submittedName>
</protein>
<evidence type="ECO:0000313" key="1">
    <source>
        <dbReference type="EMBL" id="KHG10232.1"/>
    </source>
</evidence>
<sequence length="29" mass="3612">MKWNVKGNIHAYERKIEINSREFCFQKEI</sequence>
<gene>
    <name evidence="1" type="ORF">F383_10599</name>
</gene>
<keyword evidence="2" id="KW-1185">Reference proteome</keyword>
<organism evidence="1 2">
    <name type="scientific">Gossypium arboreum</name>
    <name type="common">Tree cotton</name>
    <name type="synonym">Gossypium nanking</name>
    <dbReference type="NCBI Taxonomy" id="29729"/>
    <lineage>
        <taxon>Eukaryota</taxon>
        <taxon>Viridiplantae</taxon>
        <taxon>Streptophyta</taxon>
        <taxon>Embryophyta</taxon>
        <taxon>Tracheophyta</taxon>
        <taxon>Spermatophyta</taxon>
        <taxon>Magnoliopsida</taxon>
        <taxon>eudicotyledons</taxon>
        <taxon>Gunneridae</taxon>
        <taxon>Pentapetalae</taxon>
        <taxon>rosids</taxon>
        <taxon>malvids</taxon>
        <taxon>Malvales</taxon>
        <taxon>Malvaceae</taxon>
        <taxon>Malvoideae</taxon>
        <taxon>Gossypium</taxon>
    </lineage>
</organism>
<dbReference type="AlphaFoldDB" id="A0A0B0NC36"/>
<dbReference type="Proteomes" id="UP000032142">
    <property type="component" value="Unassembled WGS sequence"/>
</dbReference>
<evidence type="ECO:0000313" key="2">
    <source>
        <dbReference type="Proteomes" id="UP000032142"/>
    </source>
</evidence>
<reference evidence="2" key="1">
    <citation type="submission" date="2014-09" db="EMBL/GenBank/DDBJ databases">
        <authorList>
            <person name="Mudge J."/>
            <person name="Ramaraj T."/>
            <person name="Lindquist I.E."/>
            <person name="Bharti A.K."/>
            <person name="Sundararajan A."/>
            <person name="Cameron C.T."/>
            <person name="Woodward J.E."/>
            <person name="May G.D."/>
            <person name="Brubaker C."/>
            <person name="Broadhvest J."/>
            <person name="Wilkins T.A."/>
        </authorList>
    </citation>
    <scope>NUCLEOTIDE SEQUENCE</scope>
    <source>
        <strain evidence="2">cv. AKA8401</strain>
    </source>
</reference>